<dbReference type="SUPFAM" id="SSF53474">
    <property type="entry name" value="alpha/beta-Hydrolases"/>
    <property type="match status" value="1"/>
</dbReference>
<feature type="region of interest" description="Disordered" evidence="11">
    <location>
        <begin position="22"/>
        <end position="55"/>
    </location>
</feature>
<evidence type="ECO:0000256" key="11">
    <source>
        <dbReference type="SAM" id="MobiDB-lite"/>
    </source>
</evidence>
<dbReference type="Gene3D" id="3.40.50.1820">
    <property type="entry name" value="alpha/beta hydrolase"/>
    <property type="match status" value="1"/>
</dbReference>
<evidence type="ECO:0000313" key="13">
    <source>
        <dbReference type="EMBL" id="KAE9014776.1"/>
    </source>
</evidence>
<keyword evidence="16" id="KW-1185">Reference proteome</keyword>
<keyword evidence="4" id="KW-0858">Xylan degradation</keyword>
<dbReference type="AlphaFoldDB" id="A0A6A3KQA7"/>
<evidence type="ECO:0000313" key="15">
    <source>
        <dbReference type="Proteomes" id="UP000429607"/>
    </source>
</evidence>
<keyword evidence="8" id="KW-0106">Calcium</keyword>
<feature type="compositionally biased region" description="Low complexity" evidence="11">
    <location>
        <begin position="509"/>
        <end position="523"/>
    </location>
</feature>
<dbReference type="EMBL" id="QXFU01001136">
    <property type="protein sequence ID" value="KAE9009736.1"/>
    <property type="molecule type" value="Genomic_DNA"/>
</dbReference>
<keyword evidence="3" id="KW-0719">Serine esterase</keyword>
<comment type="similarity">
    <text evidence="1">Belongs to the tannase family.</text>
</comment>
<evidence type="ECO:0000256" key="2">
    <source>
        <dbReference type="ARBA" id="ARBA00013091"/>
    </source>
</evidence>
<evidence type="ECO:0000256" key="10">
    <source>
        <dbReference type="ARBA" id="ARBA00034075"/>
    </source>
</evidence>
<keyword evidence="7" id="KW-0378">Hydrolase</keyword>
<evidence type="ECO:0000313" key="12">
    <source>
        <dbReference type="EMBL" id="KAE9009736.1"/>
    </source>
</evidence>
<dbReference type="EMBL" id="QXFV01001114">
    <property type="protein sequence ID" value="KAE9014776.1"/>
    <property type="molecule type" value="Genomic_DNA"/>
</dbReference>
<evidence type="ECO:0000256" key="1">
    <source>
        <dbReference type="ARBA" id="ARBA00006249"/>
    </source>
</evidence>
<keyword evidence="6" id="KW-0732">Signal</keyword>
<evidence type="ECO:0000256" key="7">
    <source>
        <dbReference type="ARBA" id="ARBA00022801"/>
    </source>
</evidence>
<evidence type="ECO:0000313" key="17">
    <source>
        <dbReference type="Proteomes" id="UP000435112"/>
    </source>
</evidence>
<evidence type="ECO:0000256" key="6">
    <source>
        <dbReference type="ARBA" id="ARBA00022729"/>
    </source>
</evidence>
<dbReference type="Proteomes" id="UP000429607">
    <property type="component" value="Unassembled WGS sequence"/>
</dbReference>
<keyword evidence="9" id="KW-1015">Disulfide bond</keyword>
<evidence type="ECO:0000256" key="9">
    <source>
        <dbReference type="ARBA" id="ARBA00023157"/>
    </source>
</evidence>
<keyword evidence="4" id="KW-0119">Carbohydrate metabolism</keyword>
<dbReference type="Proteomes" id="UP000435112">
    <property type="component" value="Unassembled WGS sequence"/>
</dbReference>
<comment type="catalytic activity">
    <reaction evidence="10">
        <text>feruloyl-polysaccharide + H2O = ferulate + polysaccharide.</text>
        <dbReference type="EC" id="3.1.1.73"/>
    </reaction>
</comment>
<reference evidence="15 17" key="1">
    <citation type="submission" date="2018-09" db="EMBL/GenBank/DDBJ databases">
        <title>Genomic investigation of the strawberry pathogen Phytophthora fragariae indicates pathogenicity is determined by transcriptional variation in three key races.</title>
        <authorList>
            <person name="Adams T.M."/>
            <person name="Armitage A.D."/>
            <person name="Sobczyk M.K."/>
            <person name="Bates H.J."/>
            <person name="Dunwell J.M."/>
            <person name="Nellist C.F."/>
            <person name="Harrison R.J."/>
        </authorList>
    </citation>
    <scope>NUCLEOTIDE SEQUENCE [LARGE SCALE GENOMIC DNA]</scope>
    <source>
        <strain evidence="13 15">SCRP249</strain>
        <strain evidence="12 17">SCRP324</strain>
        <strain evidence="14 16">SCRP333</strain>
    </source>
</reference>
<feature type="region of interest" description="Disordered" evidence="11">
    <location>
        <begin position="507"/>
        <end position="526"/>
    </location>
</feature>
<evidence type="ECO:0000256" key="5">
    <source>
        <dbReference type="ARBA" id="ARBA00022723"/>
    </source>
</evidence>
<dbReference type="GO" id="GO:0046872">
    <property type="term" value="F:metal ion binding"/>
    <property type="evidence" value="ECO:0007669"/>
    <property type="project" value="UniProtKB-KW"/>
</dbReference>
<dbReference type="PANTHER" id="PTHR33938:SF15">
    <property type="entry name" value="FERULOYL ESTERASE B-RELATED"/>
    <property type="match status" value="1"/>
</dbReference>
<dbReference type="EC" id="3.1.1.73" evidence="2"/>
<name>A0A6A3KQA7_9STRA</name>
<dbReference type="InterPro" id="IPR029058">
    <property type="entry name" value="AB_hydrolase_fold"/>
</dbReference>
<dbReference type="EMBL" id="QXFT01001152">
    <property type="protein sequence ID" value="KAE9327230.1"/>
    <property type="molecule type" value="Genomic_DNA"/>
</dbReference>
<dbReference type="InterPro" id="IPR011118">
    <property type="entry name" value="Tannase/feruloyl_esterase"/>
</dbReference>
<organism evidence="12 17">
    <name type="scientific">Phytophthora rubi</name>
    <dbReference type="NCBI Taxonomy" id="129364"/>
    <lineage>
        <taxon>Eukaryota</taxon>
        <taxon>Sar</taxon>
        <taxon>Stramenopiles</taxon>
        <taxon>Oomycota</taxon>
        <taxon>Peronosporomycetes</taxon>
        <taxon>Peronosporales</taxon>
        <taxon>Peronosporaceae</taxon>
        <taxon>Phytophthora</taxon>
    </lineage>
</organism>
<dbReference type="Pfam" id="PF07519">
    <property type="entry name" value="Tannase"/>
    <property type="match status" value="1"/>
</dbReference>
<evidence type="ECO:0000256" key="8">
    <source>
        <dbReference type="ARBA" id="ARBA00022837"/>
    </source>
</evidence>
<evidence type="ECO:0000256" key="4">
    <source>
        <dbReference type="ARBA" id="ARBA00022651"/>
    </source>
</evidence>
<dbReference type="OrthoDB" id="3039123at2759"/>
<gene>
    <name evidence="13" type="ORF">PR001_g15055</name>
    <name evidence="12" type="ORF">PR002_g15543</name>
    <name evidence="14" type="ORF">PR003_g16068</name>
</gene>
<feature type="compositionally biased region" description="Low complexity" evidence="11">
    <location>
        <begin position="27"/>
        <end position="52"/>
    </location>
</feature>
<evidence type="ECO:0000256" key="3">
    <source>
        <dbReference type="ARBA" id="ARBA00022487"/>
    </source>
</evidence>
<proteinExistence type="inferred from homology"/>
<evidence type="ECO:0000313" key="16">
    <source>
        <dbReference type="Proteomes" id="UP000434957"/>
    </source>
</evidence>
<keyword evidence="5" id="KW-0479">Metal-binding</keyword>
<protein>
    <recommendedName>
        <fullName evidence="2">feruloyl esterase</fullName>
        <ecNumber evidence="2">3.1.1.73</ecNumber>
    </recommendedName>
</protein>
<dbReference type="GO" id="GO:0045493">
    <property type="term" value="P:xylan catabolic process"/>
    <property type="evidence" value="ECO:0007669"/>
    <property type="project" value="UniProtKB-KW"/>
</dbReference>
<dbReference type="PANTHER" id="PTHR33938">
    <property type="entry name" value="FERULOYL ESTERASE B-RELATED"/>
    <property type="match status" value="1"/>
</dbReference>
<dbReference type="Proteomes" id="UP000434957">
    <property type="component" value="Unassembled WGS sequence"/>
</dbReference>
<evidence type="ECO:0000313" key="14">
    <source>
        <dbReference type="EMBL" id="KAE9327230.1"/>
    </source>
</evidence>
<keyword evidence="4" id="KW-0624">Polysaccharide degradation</keyword>
<accession>A0A6A3KQA7</accession>
<sequence length="579" mass="62090">MKIFYAPPVLLVQHTVFADECPTTTGSSTTHAKSETSSSSTPTVSSTQSPASVDSGESLAVVEPLITCSDLLSLNLTSIGGSGTNITEAAETEVDGVSYCYVEGYLPPQAKWMMRLPIATWTQRYLQAGCGGLCGAQLVTLSVPAAEGSEQYENGHFAVATTDMDGGTDGSFALNEDAFIDFAYLAGHNTAEVAKTLIKQYYGQEQPYSYFSGCSDGGREAVMSALRYPEDFNGIVAGAPAFIFQFQNSFHHAWDASSNLDENNEAILNPSRVPILYDGVVAACDALDGVEDGLLTDPRICSFDPGTIQCADDSDNSTCLTAAETEVAINFYSGPVDEASGEHLTVGEMQFGSENGWIGVGVPSTDGGSVSSEMIALSALRYLIFKDAPGSNYTLDDFVFANSTIELLKPHHPFLDAVSPDLSPFREAGGKLILWHGWADPQITPRTTIQYHEKLIDTMGADAVQDFNRMYLFPGVWHCGDGEGMASFDLLTPMLDWVEAGSAPHEIMTSTENSSTSGSSSTTYRTRPAYPYPSVAKYSGSGDVNDAANWEEGGALYSNMTAYWLGESFFDVFTPVMEP</sequence>
<dbReference type="GO" id="GO:0030600">
    <property type="term" value="F:feruloyl esterase activity"/>
    <property type="evidence" value="ECO:0007669"/>
    <property type="project" value="UniProtKB-EC"/>
</dbReference>
<comment type="caution">
    <text evidence="12">The sequence shown here is derived from an EMBL/GenBank/DDBJ whole genome shotgun (WGS) entry which is preliminary data.</text>
</comment>